<accession>A0AAW4WHN3</accession>
<reference evidence="2" key="1">
    <citation type="submission" date="2021-10" db="EMBL/GenBank/DDBJ databases">
        <title>Anaerobic single-cell dispensing facilitates the cultivation of human gut bacteria.</title>
        <authorList>
            <person name="Afrizal A."/>
        </authorList>
    </citation>
    <scope>NUCLEOTIDE SEQUENCE</scope>
    <source>
        <strain evidence="2">CLA-AA-H204</strain>
    </source>
</reference>
<dbReference type="Proteomes" id="UP001198893">
    <property type="component" value="Unassembled WGS sequence"/>
</dbReference>
<name>A0AAW4WHN3_9FIRM</name>
<dbReference type="InterPro" id="IPR008947">
    <property type="entry name" value="PLipase_C/P1_nuclease_dom_sf"/>
</dbReference>
<dbReference type="EMBL" id="JAJEQW010000003">
    <property type="protein sequence ID" value="MCC2241650.1"/>
    <property type="molecule type" value="Genomic_DNA"/>
</dbReference>
<evidence type="ECO:0000259" key="1">
    <source>
        <dbReference type="Pfam" id="PF00882"/>
    </source>
</evidence>
<sequence>MRKKSHILLARYIAKNTEDEELKKHRLSFYIGSILPDCKPSFVYKKHEINGTFPDVKKMVNQLIFGKQQGKLTRKRRYYMNLGQVTHYVADYFTYPHNKIYPGNLKDHCSYEEQLKRSLKNYIMSRNMEAGEKVQADFSDAEALYEYILERHKQYLGRKINIETDIRNIVATNRMLVEAIADLFYKTQHKEKMPLAVEY</sequence>
<dbReference type="Gene3D" id="1.10.575.10">
    <property type="entry name" value="P1 Nuclease"/>
    <property type="match status" value="1"/>
</dbReference>
<protein>
    <submittedName>
        <fullName evidence="2">Zinc dependent phospholipase C family protein</fullName>
    </submittedName>
</protein>
<gene>
    <name evidence="2" type="ORF">LKD47_04915</name>
</gene>
<dbReference type="AlphaFoldDB" id="A0AAW4WHN3"/>
<comment type="caution">
    <text evidence="2">The sequence shown here is derived from an EMBL/GenBank/DDBJ whole genome shotgun (WGS) entry which is preliminary data.</text>
</comment>
<dbReference type="SUPFAM" id="SSF48537">
    <property type="entry name" value="Phospholipase C/P1 nuclease"/>
    <property type="match status" value="1"/>
</dbReference>
<organism evidence="2 3">
    <name type="scientific">Roseburia amylophila</name>
    <dbReference type="NCBI Taxonomy" id="2981794"/>
    <lineage>
        <taxon>Bacteria</taxon>
        <taxon>Bacillati</taxon>
        <taxon>Bacillota</taxon>
        <taxon>Clostridia</taxon>
        <taxon>Lachnospirales</taxon>
        <taxon>Lachnospiraceae</taxon>
        <taxon>Roseburia</taxon>
    </lineage>
</organism>
<dbReference type="GO" id="GO:0016788">
    <property type="term" value="F:hydrolase activity, acting on ester bonds"/>
    <property type="evidence" value="ECO:0007669"/>
    <property type="project" value="InterPro"/>
</dbReference>
<dbReference type="RefSeq" id="WP_022243375.1">
    <property type="nucleotide sequence ID" value="NZ_JAJEQW010000003.1"/>
</dbReference>
<evidence type="ECO:0000313" key="2">
    <source>
        <dbReference type="EMBL" id="MCC2241650.1"/>
    </source>
</evidence>
<feature type="domain" description="Phospholipase C/D" evidence="1">
    <location>
        <begin position="5"/>
        <end position="159"/>
    </location>
</feature>
<proteinExistence type="predicted"/>
<dbReference type="InterPro" id="IPR029002">
    <property type="entry name" value="PLPC/GPLD1"/>
</dbReference>
<dbReference type="Pfam" id="PF00882">
    <property type="entry name" value="Zn_dep_PLPC"/>
    <property type="match status" value="1"/>
</dbReference>
<evidence type="ECO:0000313" key="3">
    <source>
        <dbReference type="Proteomes" id="UP001198893"/>
    </source>
</evidence>